<evidence type="ECO:0000256" key="3">
    <source>
        <dbReference type="ARBA" id="ARBA00023065"/>
    </source>
</evidence>
<dbReference type="PANTHER" id="PTHR38682">
    <property type="entry name" value="V-TYPE ATP SYNTHASE SUBUNIT C"/>
    <property type="match status" value="1"/>
</dbReference>
<name>A0A133KHY9_9FIRM</name>
<comment type="similarity">
    <text evidence="1">Belongs to the V-ATPase V0D/AC39 subunit family.</text>
</comment>
<keyword evidence="5" id="KW-1185">Reference proteome</keyword>
<dbReference type="InterPro" id="IPR036079">
    <property type="entry name" value="ATPase_csu/dsu_sf"/>
</dbReference>
<dbReference type="RefSeq" id="WP_060928894.1">
    <property type="nucleotide sequence ID" value="NZ_KQ955248.1"/>
</dbReference>
<keyword evidence="3" id="KW-0406">Ion transport</keyword>
<dbReference type="STRING" id="33036.HMPREF3200_00204"/>
<dbReference type="Gene3D" id="1.20.1690.10">
    <property type="entry name" value="V-type ATP synthase subunit C domain"/>
    <property type="match status" value="2"/>
</dbReference>
<dbReference type="NCBIfam" id="NF002266">
    <property type="entry name" value="PRK01198.1-2"/>
    <property type="match status" value="1"/>
</dbReference>
<dbReference type="InterPro" id="IPR044911">
    <property type="entry name" value="V-type_ATPase_csu/dsu_dom_3"/>
</dbReference>
<dbReference type="Gene3D" id="1.10.132.50">
    <property type="entry name" value="ATP synthase (C/AC39) subunit, domain 3"/>
    <property type="match status" value="1"/>
</dbReference>
<dbReference type="GO" id="GO:0046961">
    <property type="term" value="F:proton-transporting ATPase activity, rotational mechanism"/>
    <property type="evidence" value="ECO:0007669"/>
    <property type="project" value="InterPro"/>
</dbReference>
<evidence type="ECO:0000256" key="1">
    <source>
        <dbReference type="ARBA" id="ARBA00006709"/>
    </source>
</evidence>
<sequence length="354" mass="41374">MNKDDYISASISTRMYEKNLLTRTDFERLNDYDSVREVLNQLNDTIYRESINNLDRAEEYERILKNELKRVYDLIRDIAPDKEIINYMLEKYIFHNLKVLVKELIQDKDYSSLYLDMGDVDLAYIKKNLIKEDRKNDFFDKISSLKPSEGLDISKNTDDLYLDYAQKALSAFNESNNPQDIDISLDKSYYEKLLLDARSLELDSLVDFTRESIDLINLKSLLRVKSQNEGMDTLEKALVEGGFIEGEKFKEYFSYDLNKLIGSLNNTKIGNYVKEALKDDKALDDNILSLEKAIDSHSTDYTRDAKMITFGPEVLMNYVISKETEIKNLRILLVSKLNNLDKEFTLEKLRKSYV</sequence>
<dbReference type="SUPFAM" id="SSF103486">
    <property type="entry name" value="V-type ATP synthase subunit C"/>
    <property type="match status" value="1"/>
</dbReference>
<organism evidence="4 5">
    <name type="scientific">Anaerococcus tetradius</name>
    <dbReference type="NCBI Taxonomy" id="33036"/>
    <lineage>
        <taxon>Bacteria</taxon>
        <taxon>Bacillati</taxon>
        <taxon>Bacillota</taxon>
        <taxon>Tissierellia</taxon>
        <taxon>Tissierellales</taxon>
        <taxon>Peptoniphilaceae</taxon>
        <taxon>Anaerococcus</taxon>
    </lineage>
</organism>
<protein>
    <submittedName>
        <fullName evidence="4">ATP synthase, subunit C</fullName>
    </submittedName>
</protein>
<reference evidence="5" key="1">
    <citation type="submission" date="2016-01" db="EMBL/GenBank/DDBJ databases">
        <authorList>
            <person name="Mitreva M."/>
            <person name="Pepin K.H."/>
            <person name="Mihindukulasuriya K.A."/>
            <person name="Fulton R."/>
            <person name="Fronick C."/>
            <person name="O'Laughlin M."/>
            <person name="Miner T."/>
            <person name="Herter B."/>
            <person name="Rosa B.A."/>
            <person name="Cordes M."/>
            <person name="Tomlinson C."/>
            <person name="Wollam A."/>
            <person name="Palsikar V.B."/>
            <person name="Mardis E.R."/>
            <person name="Wilson R.K."/>
        </authorList>
    </citation>
    <scope>NUCLEOTIDE SEQUENCE [LARGE SCALE GENOMIC DNA]</scope>
    <source>
        <strain evidence="5">MJR8151</strain>
    </source>
</reference>
<dbReference type="InterPro" id="IPR002843">
    <property type="entry name" value="ATPase_V0-cplx_csu/dsu"/>
</dbReference>
<evidence type="ECO:0000313" key="5">
    <source>
        <dbReference type="Proteomes" id="UP000070383"/>
    </source>
</evidence>
<gene>
    <name evidence="4" type="ORF">HMPREF3200_00204</name>
</gene>
<dbReference type="OrthoDB" id="1653at2"/>
<dbReference type="Pfam" id="PF01992">
    <property type="entry name" value="vATP-synt_AC39"/>
    <property type="match status" value="1"/>
</dbReference>
<proteinExistence type="inferred from homology"/>
<dbReference type="AlphaFoldDB" id="A0A133KHY9"/>
<comment type="caution">
    <text evidence="4">The sequence shown here is derived from an EMBL/GenBank/DDBJ whole genome shotgun (WGS) entry which is preliminary data.</text>
</comment>
<dbReference type="Proteomes" id="UP000070383">
    <property type="component" value="Unassembled WGS sequence"/>
</dbReference>
<evidence type="ECO:0000256" key="2">
    <source>
        <dbReference type="ARBA" id="ARBA00022448"/>
    </source>
</evidence>
<accession>A0A133KHY9</accession>
<evidence type="ECO:0000313" key="4">
    <source>
        <dbReference type="EMBL" id="KWZ79146.1"/>
    </source>
</evidence>
<dbReference type="InterPro" id="IPR035067">
    <property type="entry name" value="V-type_ATPase_csu/dsu"/>
</dbReference>
<dbReference type="PANTHER" id="PTHR38682:SF1">
    <property type="entry name" value="V-TYPE ATP SYNTHASE SUBUNIT C"/>
    <property type="match status" value="1"/>
</dbReference>
<dbReference type="PATRIC" id="fig|33036.3.peg.207"/>
<dbReference type="InterPro" id="IPR050873">
    <property type="entry name" value="V-ATPase_V0D/AC39_subunit"/>
</dbReference>
<keyword evidence="2" id="KW-0813">Transport</keyword>
<dbReference type="EMBL" id="LRPM01000005">
    <property type="protein sequence ID" value="KWZ79146.1"/>
    <property type="molecule type" value="Genomic_DNA"/>
</dbReference>